<feature type="compositionally biased region" description="Polar residues" evidence="19">
    <location>
        <begin position="1103"/>
        <end position="1113"/>
    </location>
</feature>
<evidence type="ECO:0000259" key="21">
    <source>
        <dbReference type="PROSITE" id="PS50214"/>
    </source>
</evidence>
<evidence type="ECO:0000256" key="14">
    <source>
        <dbReference type="ARBA" id="ARBA00023136"/>
    </source>
</evidence>
<evidence type="ECO:0000256" key="1">
    <source>
        <dbReference type="ARBA" id="ARBA00001809"/>
    </source>
</evidence>
<dbReference type="InterPro" id="IPR034025">
    <property type="entry name" value="ADAM10_ADAM17"/>
</dbReference>
<evidence type="ECO:0000256" key="20">
    <source>
        <dbReference type="SAM" id="Phobius"/>
    </source>
</evidence>
<dbReference type="GO" id="GO:0007219">
    <property type="term" value="P:Notch signaling pathway"/>
    <property type="evidence" value="ECO:0007669"/>
    <property type="project" value="TreeGrafter"/>
</dbReference>
<feature type="binding site" evidence="18">
    <location>
        <position position="405"/>
    </location>
    <ligand>
        <name>Zn(2+)</name>
        <dbReference type="ChEBI" id="CHEBI:29105"/>
        <note>catalytic</note>
    </ligand>
</feature>
<dbReference type="InterPro" id="IPR024079">
    <property type="entry name" value="MetalloPept_cat_dom_sf"/>
</dbReference>
<dbReference type="GO" id="GO:0004222">
    <property type="term" value="F:metalloendopeptidase activity"/>
    <property type="evidence" value="ECO:0007669"/>
    <property type="project" value="InterPro"/>
</dbReference>
<keyword evidence="14 20" id="KW-0472">Membrane</keyword>
<evidence type="ECO:0000256" key="11">
    <source>
        <dbReference type="ARBA" id="ARBA00022833"/>
    </source>
</evidence>
<keyword evidence="11 18" id="KW-0862">Zinc</keyword>
<keyword evidence="8 18" id="KW-0479">Metal-binding</keyword>
<feature type="compositionally biased region" description="Basic residues" evidence="19">
    <location>
        <begin position="1"/>
        <end position="20"/>
    </location>
</feature>
<reference evidence="23" key="1">
    <citation type="submission" date="2021-12" db="EMBL/GenBank/DDBJ databases">
        <authorList>
            <person name="King R."/>
        </authorList>
    </citation>
    <scope>NUCLEOTIDE SEQUENCE</scope>
</reference>
<feature type="domain" description="Disintegrin" evidence="21">
    <location>
        <begin position="464"/>
        <end position="560"/>
    </location>
</feature>
<evidence type="ECO:0000259" key="22">
    <source>
        <dbReference type="PROSITE" id="PS50215"/>
    </source>
</evidence>
<feature type="compositionally biased region" description="Basic and acidic residues" evidence="19">
    <location>
        <begin position="789"/>
        <end position="803"/>
    </location>
</feature>
<dbReference type="Gene3D" id="3.40.390.10">
    <property type="entry name" value="Collagenase (Catalytic Domain)"/>
    <property type="match status" value="1"/>
</dbReference>
<feature type="compositionally biased region" description="Polar residues" evidence="19">
    <location>
        <begin position="32"/>
        <end position="51"/>
    </location>
</feature>
<keyword evidence="17" id="KW-0325">Glycoprotein</keyword>
<evidence type="ECO:0000256" key="4">
    <source>
        <dbReference type="ARBA" id="ARBA00012332"/>
    </source>
</evidence>
<dbReference type="GO" id="GO:0006509">
    <property type="term" value="P:membrane protein ectodomain proteolysis"/>
    <property type="evidence" value="ECO:0007669"/>
    <property type="project" value="TreeGrafter"/>
</dbReference>
<feature type="transmembrane region" description="Helical" evidence="20">
    <location>
        <begin position="685"/>
        <end position="706"/>
    </location>
</feature>
<feature type="binding site" evidence="18">
    <location>
        <position position="399"/>
    </location>
    <ligand>
        <name>Zn(2+)</name>
        <dbReference type="ChEBI" id="CHEBI:29105"/>
        <note>catalytic</note>
    </ligand>
</feature>
<dbReference type="GO" id="GO:0005886">
    <property type="term" value="C:plasma membrane"/>
    <property type="evidence" value="ECO:0007669"/>
    <property type="project" value="TreeGrafter"/>
</dbReference>
<organism evidence="23 24">
    <name type="scientific">Bemisia tabaci</name>
    <name type="common">Sweetpotato whitefly</name>
    <name type="synonym">Aleurodes tabaci</name>
    <dbReference type="NCBI Taxonomy" id="7038"/>
    <lineage>
        <taxon>Eukaryota</taxon>
        <taxon>Metazoa</taxon>
        <taxon>Ecdysozoa</taxon>
        <taxon>Arthropoda</taxon>
        <taxon>Hexapoda</taxon>
        <taxon>Insecta</taxon>
        <taxon>Pterygota</taxon>
        <taxon>Neoptera</taxon>
        <taxon>Paraneoptera</taxon>
        <taxon>Hemiptera</taxon>
        <taxon>Sternorrhyncha</taxon>
        <taxon>Aleyrodoidea</taxon>
        <taxon>Aleyrodidae</taxon>
        <taxon>Aleyrodinae</taxon>
        <taxon>Bemisia</taxon>
    </lineage>
</organism>
<feature type="region of interest" description="Disordered" evidence="19">
    <location>
        <begin position="127"/>
        <end position="149"/>
    </location>
</feature>
<evidence type="ECO:0000256" key="2">
    <source>
        <dbReference type="ARBA" id="ARBA00001947"/>
    </source>
</evidence>
<dbReference type="SUPFAM" id="SSF57552">
    <property type="entry name" value="Blood coagulation inhibitor (disintegrin)"/>
    <property type="match status" value="1"/>
</dbReference>
<feature type="active site" evidence="18">
    <location>
        <position position="396"/>
    </location>
</feature>
<feature type="compositionally biased region" description="Polar residues" evidence="19">
    <location>
        <begin position="804"/>
        <end position="815"/>
    </location>
</feature>
<proteinExistence type="predicted"/>
<dbReference type="InterPro" id="IPR049038">
    <property type="entry name" value="ADAM10_Cys-rich"/>
</dbReference>
<evidence type="ECO:0000256" key="3">
    <source>
        <dbReference type="ARBA" id="ARBA00004479"/>
    </source>
</evidence>
<keyword evidence="24" id="KW-1185">Reference proteome</keyword>
<dbReference type="EMBL" id="OU963869">
    <property type="protein sequence ID" value="CAH0394587.1"/>
    <property type="molecule type" value="Genomic_DNA"/>
</dbReference>
<evidence type="ECO:0000256" key="16">
    <source>
        <dbReference type="ARBA" id="ARBA00023157"/>
    </source>
</evidence>
<feature type="region of interest" description="Disordered" evidence="19">
    <location>
        <begin position="727"/>
        <end position="861"/>
    </location>
</feature>
<comment type="caution">
    <text evidence="18">Lacks conserved residue(s) required for the propagation of feature annotation.</text>
</comment>
<evidence type="ECO:0000256" key="6">
    <source>
        <dbReference type="ARBA" id="ARBA00022685"/>
    </source>
</evidence>
<dbReference type="InterPro" id="IPR051489">
    <property type="entry name" value="ADAM_Metalloproteinase"/>
</dbReference>
<accession>A0A9P0AJU8</accession>
<dbReference type="EC" id="3.4.24.81" evidence="4"/>
<keyword evidence="5" id="KW-0645">Protease</keyword>
<evidence type="ECO:0000256" key="19">
    <source>
        <dbReference type="SAM" id="MobiDB-lite"/>
    </source>
</evidence>
<comment type="subcellular location">
    <subcellularLocation>
        <location evidence="3">Membrane</location>
        <topology evidence="3">Single-pass type I membrane protein</topology>
    </subcellularLocation>
</comment>
<feature type="compositionally biased region" description="Basic and acidic residues" evidence="19">
    <location>
        <begin position="76"/>
        <end position="93"/>
    </location>
</feature>
<keyword evidence="12 20" id="KW-1133">Transmembrane helix</keyword>
<dbReference type="Pfam" id="PF00200">
    <property type="entry name" value="Disintegrin"/>
    <property type="match status" value="1"/>
</dbReference>
<dbReference type="PROSITE" id="PS50214">
    <property type="entry name" value="DISINTEGRIN_2"/>
    <property type="match status" value="1"/>
</dbReference>
<name>A0A9P0AJU8_BEMTA</name>
<feature type="region of interest" description="Disordered" evidence="19">
    <location>
        <begin position="1000"/>
        <end position="1052"/>
    </location>
</feature>
<keyword evidence="16" id="KW-1015">Disulfide bond</keyword>
<dbReference type="InterPro" id="IPR036436">
    <property type="entry name" value="Disintegrin_dom_sf"/>
</dbReference>
<keyword evidence="10" id="KW-0378">Hydrolase</keyword>
<feature type="region of interest" description="Disordered" evidence="19">
    <location>
        <begin position="1098"/>
        <end position="1148"/>
    </location>
</feature>
<comment type="cofactor">
    <cofactor evidence="2">
        <name>Zn(2+)</name>
        <dbReference type="ChEBI" id="CHEBI:29105"/>
    </cofactor>
</comment>
<feature type="region of interest" description="Disordered" evidence="19">
    <location>
        <begin position="874"/>
        <end position="927"/>
    </location>
</feature>
<evidence type="ECO:0000313" key="23">
    <source>
        <dbReference type="EMBL" id="CAH0394587.1"/>
    </source>
</evidence>
<gene>
    <name evidence="23" type="ORF">BEMITA_LOCUS12867</name>
</gene>
<dbReference type="PANTHER" id="PTHR45702">
    <property type="entry name" value="ADAM10/ADAM17 METALLOPEPTIDASE FAMILY MEMBER"/>
    <property type="match status" value="1"/>
</dbReference>
<evidence type="ECO:0000256" key="8">
    <source>
        <dbReference type="ARBA" id="ARBA00022723"/>
    </source>
</evidence>
<evidence type="ECO:0000256" key="15">
    <source>
        <dbReference type="ARBA" id="ARBA00023145"/>
    </source>
</evidence>
<feature type="binding site" evidence="18">
    <location>
        <position position="395"/>
    </location>
    <ligand>
        <name>Zn(2+)</name>
        <dbReference type="ChEBI" id="CHEBI:29105"/>
        <note>catalytic</note>
    </ligand>
</feature>
<keyword evidence="9" id="KW-0732">Signal</keyword>
<dbReference type="CDD" id="cd04270">
    <property type="entry name" value="ZnMc_TACE_like"/>
    <property type="match status" value="1"/>
</dbReference>
<dbReference type="SMART" id="SM00050">
    <property type="entry name" value="DISIN"/>
    <property type="match status" value="1"/>
</dbReference>
<dbReference type="AlphaFoldDB" id="A0A9P0AJU8"/>
<dbReference type="Gene3D" id="4.10.70.10">
    <property type="entry name" value="Disintegrin domain"/>
    <property type="match status" value="1"/>
</dbReference>
<dbReference type="InterPro" id="IPR001762">
    <property type="entry name" value="Disintegrin_dom"/>
</dbReference>
<protein>
    <recommendedName>
        <fullName evidence="4">ADAM10 endopeptidase</fullName>
        <ecNumber evidence="4">3.4.24.81</ecNumber>
    </recommendedName>
</protein>
<evidence type="ECO:0000256" key="17">
    <source>
        <dbReference type="ARBA" id="ARBA00023180"/>
    </source>
</evidence>
<feature type="region of interest" description="Disordered" evidence="19">
    <location>
        <begin position="1"/>
        <end position="93"/>
    </location>
</feature>
<comment type="catalytic activity">
    <reaction evidence="1">
        <text>Endopeptidase of broad specificity.</text>
        <dbReference type="EC" id="3.4.24.81"/>
    </reaction>
</comment>
<dbReference type="Pfam" id="PF13574">
    <property type="entry name" value="Reprolysin_2"/>
    <property type="match status" value="1"/>
</dbReference>
<dbReference type="PROSITE" id="PS50215">
    <property type="entry name" value="ADAM_MEPRO"/>
    <property type="match status" value="1"/>
</dbReference>
<keyword evidence="7 20" id="KW-0812">Transmembrane</keyword>
<feature type="compositionally biased region" description="Polar residues" evidence="19">
    <location>
        <begin position="127"/>
        <end position="146"/>
    </location>
</feature>
<evidence type="ECO:0000256" key="18">
    <source>
        <dbReference type="PROSITE-ProRule" id="PRU00276"/>
    </source>
</evidence>
<evidence type="ECO:0000256" key="13">
    <source>
        <dbReference type="ARBA" id="ARBA00023049"/>
    </source>
</evidence>
<feature type="compositionally biased region" description="Basic residues" evidence="19">
    <location>
        <begin position="816"/>
        <end position="834"/>
    </location>
</feature>
<dbReference type="Pfam" id="PF21299">
    <property type="entry name" value="ADAM10_Cys-rich"/>
    <property type="match status" value="1"/>
</dbReference>
<evidence type="ECO:0000256" key="5">
    <source>
        <dbReference type="ARBA" id="ARBA00022670"/>
    </source>
</evidence>
<feature type="compositionally biased region" description="Basic and acidic residues" evidence="19">
    <location>
        <begin position="757"/>
        <end position="772"/>
    </location>
</feature>
<dbReference type="InterPro" id="IPR001590">
    <property type="entry name" value="Peptidase_M12B"/>
</dbReference>
<dbReference type="PANTHER" id="PTHR45702:SF3">
    <property type="entry name" value="KUZBANIAN-LIKE, ISOFORM A"/>
    <property type="match status" value="1"/>
</dbReference>
<dbReference type="GO" id="GO:0046872">
    <property type="term" value="F:metal ion binding"/>
    <property type="evidence" value="ECO:0007669"/>
    <property type="project" value="UniProtKB-KW"/>
</dbReference>
<evidence type="ECO:0000256" key="7">
    <source>
        <dbReference type="ARBA" id="ARBA00022692"/>
    </source>
</evidence>
<evidence type="ECO:0000256" key="12">
    <source>
        <dbReference type="ARBA" id="ARBA00022989"/>
    </source>
</evidence>
<keyword evidence="13" id="KW-0482">Metalloprotease</keyword>
<sequence>MLNKRKKSRKSSNNHHNRNPARHDGAPRDPASVNSNKFSDNRLSSLNFSHQLNEERPRARTAPEQPKTESSILSGPRDRESSSGPKDRNQADFLDRTGNSILADLFLGHKHEVLSRPKRWFVVMNETSHPNASSTRGQPTSTTTPRPRNIISNIYNSDIYSVRNNIIRLKAPPTMANITRPRHVLLNEFHTERDGLLVGAGSAGPGFESNSLDDDDLRAHVRKRATIDPRKTTCMLYLQADHLFFEKYGTEEACIEVMTRHVQRVNSIYKHTDFNQDGQSDNISFMIKRIKVHSGDAMNDPAYRFPGNYGVEKFLEIFSEEDYDAFCLAYMFTYRDFEMGTLGLAWTGDLKNAGGVCEKNGHYRGSMKSLNTGIVTLLNYGKHVPPAVSHVTLAHEIGHNFGSPHDPEICTPGGDDGNFIMFARATSGDKRNNNRFSPCSLNSINPVLNTKARSSKGCFTEPQASICGNGVVEGDEECDCGWEEDCSDKCCYPQRRYPPIDEPPCHLTPRSQCSPSQGPCCTTDCALKFGDKCRDDNGCRDSSFCDGKGPSCPPSINKPNKTICNEEYVCFMGECTGSICLAYGLESCQCIPGPNDPPTKACELCCKAPGENQPCLSSYKWNSAPYDVPDMLSKPGTPCNDYNGYCDVFQRCREVDPSGPLATLRKLLLSEESIASFKRWTIDHWYYSSLIVFSFVLILVLSTRLFGKRPDLKLKAVTIIHSSTTETVRLPPPDASGPGVTVHPAIKSKLPLKRKVRGDGRKIVASKVKKENSSGSNVNNNNSPIGKGKKADTPATKESENSKPMDSTPESSPTRKVQKKSKNISKDKKKYVKVRKLDGDGKTGKSISSKPPEDDPFGKVRNWLLNSHIDGLASVRKSKSSPAGFSPNSGPQDSANASANQLNSKVVQKVEPRNASSTENKSNDQKVKLQVVYKPAFKFYVKLKKPPCETQTKVVKTKPKQPVNPAKQRALILLKAEKNSEQKIRQEKKKQKKLAELEKKLVSEKKENVALQKKSRHKDRDSPDGPCDASAGDASPPVFSNDIENIPMGKHSDQVKLIDKKEPLYANTSAAPSNPVYENVKTKPVDLLRMTSTECKKPLQEPILSQHQLTGSSMPEPGELSQRSSSKKSPETQMIGSNHLPKVKSFTR</sequence>
<evidence type="ECO:0000313" key="24">
    <source>
        <dbReference type="Proteomes" id="UP001152759"/>
    </source>
</evidence>
<feature type="domain" description="Peptidase M12B" evidence="22">
    <location>
        <begin position="232"/>
        <end position="449"/>
    </location>
</feature>
<feature type="compositionally biased region" description="Low complexity" evidence="19">
    <location>
        <begin position="773"/>
        <end position="783"/>
    </location>
</feature>
<evidence type="ECO:0000256" key="10">
    <source>
        <dbReference type="ARBA" id="ARBA00022801"/>
    </source>
</evidence>
<evidence type="ECO:0000256" key="9">
    <source>
        <dbReference type="ARBA" id="ARBA00022729"/>
    </source>
</evidence>
<dbReference type="Proteomes" id="UP001152759">
    <property type="component" value="Chromosome 8"/>
</dbReference>
<keyword evidence="15" id="KW-0865">Zymogen</keyword>
<feature type="compositionally biased region" description="Polar residues" evidence="19">
    <location>
        <begin position="880"/>
        <end position="906"/>
    </location>
</feature>
<dbReference type="SUPFAM" id="SSF55486">
    <property type="entry name" value="Metalloproteases ('zincins'), catalytic domain"/>
    <property type="match status" value="1"/>
</dbReference>
<keyword evidence="6" id="KW-0165">Cleavage on pair of basic residues</keyword>